<dbReference type="Proteomes" id="UP001056429">
    <property type="component" value="Unassembled WGS sequence"/>
</dbReference>
<accession>A0A9J6P1G3</accession>
<dbReference type="EMBL" id="JAGSOJ010000001">
    <property type="protein sequence ID" value="MCM1989296.1"/>
    <property type="molecule type" value="Genomic_DNA"/>
</dbReference>
<dbReference type="Pfam" id="PF13524">
    <property type="entry name" value="Glyco_trans_1_2"/>
    <property type="match status" value="1"/>
</dbReference>
<name>A0A9J6P1G3_9CLOT</name>
<dbReference type="SUPFAM" id="SSF53756">
    <property type="entry name" value="UDP-Glycosyltransferase/glycogen phosphorylase"/>
    <property type="match status" value="1"/>
</dbReference>
<keyword evidence="2" id="KW-0808">Transferase</keyword>
<sequence length="726" mass="84951">MIKKLFVVNGKKLLKKSVRTLENRYRKAVNRILINRGNFFVEKNSDLILGDNNRFLEVQSFLENSQQRYLSYLEANTNFNKLPSKKKLKVDTNCKYKIQFVGEKFKNINVSLAVIFYSENKKISIEFININKEKIIIPNKKSKYIRFGIRIKGSGKCFLKEIRIFKISNCIINKSKSPKKIINDKPKSIKELKIAGIFDDFTMRCFQGMCKVISFNPDNWNKILNKDKPHILIVESAWKGNGGSWKWKVGAYNKNYIKGLKELIKLIKWCKQNSIPTVFWNKEDPVHFKRFIKTAQFFDYVFTTDVNCLKDYKKFLNHNRVYCLPFAAQPKVHNPIKLYENRENKICFAGAYYAAKYKDRQVDMQRIFNAAVEYGLDIYDRHFEDNNPNYLFPSKYKTYIKGKLVGDEINKAYKGYKVMINVSSVKNSDTMFARRVFEGVASYTPIVSSYSKGIKKIFGDIITSSDDINELKEAFKLLMNDEEYYNQKALTGLRLVLSKHTYEERLHYILSKVGMGISKKSPKISVFSIIRSLKEFKMILKKFKSQSYDNKELVLILKEFEGNKNIVENYNNKNIRSFLLSSVNNDSKIMDIFKGDFISCFSNNNFYGKHYLEDLALATKYTEANIIGKKAIYSFDKKSIKNSLEIKNNGCEFEYTDDLLSSVCIIHKNLLKSKKTREIIFEFSNDSSMKNYSKLGYSMFSIDKYNFIQNCNYNLKDYEIISKVEI</sequence>
<dbReference type="RefSeq" id="WP_250858295.1">
    <property type="nucleotide sequence ID" value="NZ_JAGSOJ010000001.1"/>
</dbReference>
<keyword evidence="3" id="KW-1185">Reference proteome</keyword>
<keyword evidence="2" id="KW-0328">Glycosyltransferase</keyword>
<proteinExistence type="predicted"/>
<protein>
    <submittedName>
        <fullName evidence="2">Glycosyltransferase</fullName>
        <ecNumber evidence="2">2.4.-.-</ecNumber>
    </submittedName>
</protein>
<dbReference type="GO" id="GO:0016757">
    <property type="term" value="F:glycosyltransferase activity"/>
    <property type="evidence" value="ECO:0007669"/>
    <property type="project" value="UniProtKB-KW"/>
</dbReference>
<feature type="domain" description="Spore protein YkvP/CgeB glycosyl transferase-like" evidence="1">
    <location>
        <begin position="397"/>
        <end position="510"/>
    </location>
</feature>
<comment type="caution">
    <text evidence="2">The sequence shown here is derived from an EMBL/GenBank/DDBJ whole genome shotgun (WGS) entry which is preliminary data.</text>
</comment>
<evidence type="ECO:0000313" key="3">
    <source>
        <dbReference type="Proteomes" id="UP001056429"/>
    </source>
</evidence>
<dbReference type="AlphaFoldDB" id="A0A9J6P1G3"/>
<evidence type="ECO:0000259" key="1">
    <source>
        <dbReference type="Pfam" id="PF13524"/>
    </source>
</evidence>
<dbReference type="Gene3D" id="3.40.50.2000">
    <property type="entry name" value="Glycogen Phosphorylase B"/>
    <property type="match status" value="1"/>
</dbReference>
<evidence type="ECO:0000313" key="2">
    <source>
        <dbReference type="EMBL" id="MCM1989296.1"/>
    </source>
</evidence>
<gene>
    <name evidence="2" type="ORF">KDK92_06055</name>
</gene>
<dbReference type="EC" id="2.4.-.-" evidence="2"/>
<organism evidence="2 3">
    <name type="scientific">Oceanirhabdus seepicola</name>
    <dbReference type="NCBI Taxonomy" id="2828781"/>
    <lineage>
        <taxon>Bacteria</taxon>
        <taxon>Bacillati</taxon>
        <taxon>Bacillota</taxon>
        <taxon>Clostridia</taxon>
        <taxon>Eubacteriales</taxon>
        <taxon>Clostridiaceae</taxon>
        <taxon>Oceanirhabdus</taxon>
    </lineage>
</organism>
<reference evidence="2" key="1">
    <citation type="journal article" date="2021" name="mSystems">
        <title>Bacteria and Archaea Synergistically Convert Glycine Betaine to Biogenic Methane in the Formosa Cold Seep of the South China Sea.</title>
        <authorList>
            <person name="Li L."/>
            <person name="Zhang W."/>
            <person name="Zhang S."/>
            <person name="Song L."/>
            <person name="Sun Q."/>
            <person name="Zhang H."/>
            <person name="Xiang H."/>
            <person name="Dong X."/>
        </authorList>
    </citation>
    <scope>NUCLEOTIDE SEQUENCE</scope>
    <source>
        <strain evidence="2">ZWT</strain>
    </source>
</reference>
<reference evidence="2" key="2">
    <citation type="submission" date="2021-04" db="EMBL/GenBank/DDBJ databases">
        <authorList>
            <person name="Dong X."/>
        </authorList>
    </citation>
    <scope>NUCLEOTIDE SEQUENCE</scope>
    <source>
        <strain evidence="2">ZWT</strain>
    </source>
</reference>
<dbReference type="InterPro" id="IPR055259">
    <property type="entry name" value="YkvP/CgeB_Glyco_trans-like"/>
</dbReference>